<evidence type="ECO:0000313" key="4">
    <source>
        <dbReference type="Proteomes" id="UP000313359"/>
    </source>
</evidence>
<evidence type="ECO:0000259" key="2">
    <source>
        <dbReference type="Pfam" id="PF12766"/>
    </source>
</evidence>
<evidence type="ECO:0000313" key="3">
    <source>
        <dbReference type="EMBL" id="RPD64789.1"/>
    </source>
</evidence>
<dbReference type="PANTHER" id="PTHR28243">
    <property type="entry name" value="AGL049CP"/>
    <property type="match status" value="1"/>
</dbReference>
<dbReference type="GO" id="GO:0010181">
    <property type="term" value="F:FMN binding"/>
    <property type="evidence" value="ECO:0007669"/>
    <property type="project" value="InterPro"/>
</dbReference>
<dbReference type="SUPFAM" id="SSF50475">
    <property type="entry name" value="FMN-binding split barrel"/>
    <property type="match status" value="1"/>
</dbReference>
<dbReference type="AlphaFoldDB" id="A0A5C2SNW5"/>
<dbReference type="Pfam" id="PF12766">
    <property type="entry name" value="Pyridox_oxase_2"/>
    <property type="match status" value="1"/>
</dbReference>
<dbReference type="EMBL" id="ML122253">
    <property type="protein sequence ID" value="RPD64789.1"/>
    <property type="molecule type" value="Genomic_DNA"/>
</dbReference>
<dbReference type="Proteomes" id="UP000313359">
    <property type="component" value="Unassembled WGS sequence"/>
</dbReference>
<accession>A0A5C2SNW5</accession>
<sequence>MASTPRWVEAINKALSHPNNKGKIIYQLATVDATNTPRVRSQVHRGFINPEGHADLPLLVTSTDSRAAKVSQAHGNQRVELCWWMEGSQDQFRITGFTHIYPSPTPGTSSPTPIPDDATALKLLVKQGFDWEAKRKEVFAMMPPDLRASWCAPYPPGTPINFEEQKGWPTSVPTEEEAKTDEDKKNFQAALHNFALMLVEPVEVDWAALGVQPNTRVLFRRQGEEWVEQNLIP</sequence>
<feature type="region of interest" description="Disordered" evidence="1">
    <location>
        <begin position="161"/>
        <end position="181"/>
    </location>
</feature>
<dbReference type="PANTHER" id="PTHR28243:SF1">
    <property type="entry name" value="PYRIDOXAMINE 5'-PHOSPHATE OXIDASE ALR4036 FAMILY FMN-BINDING DOMAIN-CONTAINING PROTEIN"/>
    <property type="match status" value="1"/>
</dbReference>
<organism evidence="3 4">
    <name type="scientific">Lentinus tigrinus ALCF2SS1-6</name>
    <dbReference type="NCBI Taxonomy" id="1328759"/>
    <lineage>
        <taxon>Eukaryota</taxon>
        <taxon>Fungi</taxon>
        <taxon>Dikarya</taxon>
        <taxon>Basidiomycota</taxon>
        <taxon>Agaricomycotina</taxon>
        <taxon>Agaricomycetes</taxon>
        <taxon>Polyporales</taxon>
        <taxon>Polyporaceae</taxon>
        <taxon>Lentinus</taxon>
    </lineage>
</organism>
<dbReference type="InterPro" id="IPR024624">
    <property type="entry name" value="Pyridox_Oxase_Alr4036_FMN-bd"/>
</dbReference>
<proteinExistence type="predicted"/>
<feature type="domain" description="Pyridoxamine 5'-phosphate oxidase Alr4036 family FMN-binding" evidence="2">
    <location>
        <begin position="5"/>
        <end position="101"/>
    </location>
</feature>
<dbReference type="STRING" id="1328759.A0A5C2SNW5"/>
<dbReference type="Gene3D" id="2.30.110.10">
    <property type="entry name" value="Electron Transport, Fmn-binding Protein, Chain A"/>
    <property type="match status" value="1"/>
</dbReference>
<reference evidence="3" key="1">
    <citation type="journal article" date="2018" name="Genome Biol. Evol.">
        <title>Genomics and development of Lentinus tigrinus, a white-rot wood-decaying mushroom with dimorphic fruiting bodies.</title>
        <authorList>
            <person name="Wu B."/>
            <person name="Xu Z."/>
            <person name="Knudson A."/>
            <person name="Carlson A."/>
            <person name="Chen N."/>
            <person name="Kovaka S."/>
            <person name="LaButti K."/>
            <person name="Lipzen A."/>
            <person name="Pennachio C."/>
            <person name="Riley R."/>
            <person name="Schakwitz W."/>
            <person name="Umezawa K."/>
            <person name="Ohm R.A."/>
            <person name="Grigoriev I.V."/>
            <person name="Nagy L.G."/>
            <person name="Gibbons J."/>
            <person name="Hibbett D."/>
        </authorList>
    </citation>
    <scope>NUCLEOTIDE SEQUENCE [LARGE SCALE GENOMIC DNA]</scope>
    <source>
        <strain evidence="3">ALCF2SS1-6</strain>
    </source>
</reference>
<gene>
    <name evidence="3" type="ORF">L227DRAFT_598243</name>
</gene>
<protein>
    <recommendedName>
        <fullName evidence="2">Pyridoxamine 5'-phosphate oxidase Alr4036 family FMN-binding domain-containing protein</fullName>
    </recommendedName>
</protein>
<name>A0A5C2SNW5_9APHY</name>
<evidence type="ECO:0000256" key="1">
    <source>
        <dbReference type="SAM" id="MobiDB-lite"/>
    </source>
</evidence>
<keyword evidence="4" id="KW-1185">Reference proteome</keyword>
<dbReference type="InterPro" id="IPR012349">
    <property type="entry name" value="Split_barrel_FMN-bd"/>
</dbReference>
<dbReference type="OrthoDB" id="434253at2759"/>